<dbReference type="InterPro" id="IPR029063">
    <property type="entry name" value="SAM-dependent_MTases_sf"/>
</dbReference>
<accession>A0ABN6FHS3</accession>
<dbReference type="PROSITE" id="PS00092">
    <property type="entry name" value="N6_MTASE"/>
    <property type="match status" value="1"/>
</dbReference>
<organism evidence="7 8">
    <name type="scientific">Sinomonas cyclohexanicum</name>
    <name type="common">Corynebacterium cyclohexanicum</name>
    <dbReference type="NCBI Taxonomy" id="322009"/>
    <lineage>
        <taxon>Bacteria</taxon>
        <taxon>Bacillati</taxon>
        <taxon>Actinomycetota</taxon>
        <taxon>Actinomycetes</taxon>
        <taxon>Micrococcales</taxon>
        <taxon>Micrococcaceae</taxon>
        <taxon>Sinomonas</taxon>
    </lineage>
</organism>
<dbReference type="InterPro" id="IPR058679">
    <property type="entry name" value="RlmG_N"/>
</dbReference>
<dbReference type="SUPFAM" id="SSF53335">
    <property type="entry name" value="S-adenosyl-L-methionine-dependent methyltransferases"/>
    <property type="match status" value="1"/>
</dbReference>
<feature type="domain" description="Methyltransferase small" evidence="5">
    <location>
        <begin position="217"/>
        <end position="385"/>
    </location>
</feature>
<protein>
    <submittedName>
        <fullName evidence="7">16S RNA G1207 methylase RsmC</fullName>
    </submittedName>
</protein>
<dbReference type="InterPro" id="IPR046977">
    <property type="entry name" value="RsmC/RlmG"/>
</dbReference>
<evidence type="ECO:0000256" key="2">
    <source>
        <dbReference type="ARBA" id="ARBA00022552"/>
    </source>
</evidence>
<keyword evidence="3 7" id="KW-0489">Methyltransferase</keyword>
<dbReference type="InterPro" id="IPR002052">
    <property type="entry name" value="DNA_methylase_N6_adenine_CS"/>
</dbReference>
<dbReference type="PANTHER" id="PTHR47816">
    <property type="entry name" value="RIBOSOMAL RNA SMALL SUBUNIT METHYLTRANSFERASE C"/>
    <property type="match status" value="1"/>
</dbReference>
<sequence length="399" mass="41265">MHDDDPHPAGATPFSGPTHFPFEALRRFPDVEAENLQAYDVTDRLLAARGLDLAEARGLSGPEIAVIGDAYGAITLQLAAAGLSGVRVHQDLATGRSALAANAAALGLAGTFHAHELDAGLLAGGRLVLAQLPRGLAELEEVADAVARWAAPDAELVAGGRLKHMTLAMNDVLRTHFSDVRAGLAVQKSRLLAATGSLPVPEVPPFPVCVRHDDAGLTLCAHGGAFAGPRLDIGTRYLLGFLDRVPDGDAVDLGCGTGALAVAYALRHPSARVVATDRSAAAVRSARATVEANGLAGRVTVEHDDAAASLPEAAADVVLLNPPFHLGATVHAGAGLKLIGAAGRVLRPGGELWCVANSHLDYRSALRRAVGPTEVLGRDRKFTVTRSVRRVTKGKAASA</sequence>
<keyword evidence="1" id="KW-0963">Cytoplasm</keyword>
<gene>
    <name evidence="7" type="ORF">SCMU_22590</name>
</gene>
<reference evidence="7 8" key="1">
    <citation type="journal article" date="2021" name="J. Biosci. Bioeng.">
        <title>Identification and characterization of a chc gene cluster responsible for the aromatization pathway of cyclohexanecarboxylate degradation in Sinomonas cyclohexanicum ATCC 51369.</title>
        <authorList>
            <person name="Yamamoto T."/>
            <person name="Hasegawa Y."/>
            <person name="Lau P.C.K."/>
            <person name="Iwaki H."/>
        </authorList>
    </citation>
    <scope>NUCLEOTIDE SEQUENCE [LARGE SCALE GENOMIC DNA]</scope>
    <source>
        <strain evidence="7 8">ATCC 51369</strain>
    </source>
</reference>
<evidence type="ECO:0000313" key="8">
    <source>
        <dbReference type="Proteomes" id="UP001319861"/>
    </source>
</evidence>
<dbReference type="CDD" id="cd02440">
    <property type="entry name" value="AdoMet_MTases"/>
    <property type="match status" value="1"/>
</dbReference>
<proteinExistence type="predicted"/>
<dbReference type="Pfam" id="PF26049">
    <property type="entry name" value="RLMG_N"/>
    <property type="match status" value="1"/>
</dbReference>
<evidence type="ECO:0000256" key="1">
    <source>
        <dbReference type="ARBA" id="ARBA00022490"/>
    </source>
</evidence>
<keyword evidence="4" id="KW-0808">Transferase</keyword>
<dbReference type="Pfam" id="PF05175">
    <property type="entry name" value="MTS"/>
    <property type="match status" value="1"/>
</dbReference>
<evidence type="ECO:0000256" key="3">
    <source>
        <dbReference type="ARBA" id="ARBA00022603"/>
    </source>
</evidence>
<keyword evidence="2" id="KW-0698">rRNA processing</keyword>
<dbReference type="PANTHER" id="PTHR47816:SF5">
    <property type="entry name" value="RIBOSOMAL RNA LARGE SUBUNIT METHYLTRANSFERASE G"/>
    <property type="match status" value="1"/>
</dbReference>
<evidence type="ECO:0000256" key="4">
    <source>
        <dbReference type="ARBA" id="ARBA00022679"/>
    </source>
</evidence>
<dbReference type="GO" id="GO:0008168">
    <property type="term" value="F:methyltransferase activity"/>
    <property type="evidence" value="ECO:0007669"/>
    <property type="project" value="UniProtKB-KW"/>
</dbReference>
<dbReference type="Gene3D" id="3.40.50.150">
    <property type="entry name" value="Vaccinia Virus protein VP39"/>
    <property type="match status" value="2"/>
</dbReference>
<dbReference type="Proteomes" id="UP001319861">
    <property type="component" value="Chromosome"/>
</dbReference>
<name>A0ABN6FHS3_SINCY</name>
<dbReference type="InterPro" id="IPR007848">
    <property type="entry name" value="Small_mtfrase_dom"/>
</dbReference>
<evidence type="ECO:0000313" key="7">
    <source>
        <dbReference type="EMBL" id="BCT76417.1"/>
    </source>
</evidence>
<evidence type="ECO:0000259" key="5">
    <source>
        <dbReference type="Pfam" id="PF05175"/>
    </source>
</evidence>
<feature type="domain" description="RlmG N-terminal" evidence="6">
    <location>
        <begin position="24"/>
        <end position="195"/>
    </location>
</feature>
<dbReference type="GO" id="GO:0032259">
    <property type="term" value="P:methylation"/>
    <property type="evidence" value="ECO:0007669"/>
    <property type="project" value="UniProtKB-KW"/>
</dbReference>
<dbReference type="EMBL" id="AP024525">
    <property type="protein sequence ID" value="BCT76417.1"/>
    <property type="molecule type" value="Genomic_DNA"/>
</dbReference>
<evidence type="ECO:0000259" key="6">
    <source>
        <dbReference type="Pfam" id="PF26049"/>
    </source>
</evidence>
<keyword evidence="8" id="KW-1185">Reference proteome</keyword>